<comment type="caution">
    <text evidence="5">The sequence shown here is derived from an EMBL/GenBank/DDBJ whole genome shotgun (WGS) entry which is preliminary data.</text>
</comment>
<evidence type="ECO:0000256" key="2">
    <source>
        <dbReference type="ARBA" id="ARBA00022670"/>
    </source>
</evidence>
<dbReference type="SUPFAM" id="SSF54001">
    <property type="entry name" value="Cysteine proteinases"/>
    <property type="match status" value="1"/>
</dbReference>
<evidence type="ECO:0000313" key="5">
    <source>
        <dbReference type="EMBL" id="KAL3616151.1"/>
    </source>
</evidence>
<dbReference type="InterPro" id="IPR003653">
    <property type="entry name" value="Peptidase_C48_C"/>
</dbReference>
<keyword evidence="2" id="KW-0645">Protease</keyword>
<dbReference type="Pfam" id="PF02902">
    <property type="entry name" value="Peptidase_C48"/>
    <property type="match status" value="1"/>
</dbReference>
<dbReference type="GO" id="GO:0008233">
    <property type="term" value="F:peptidase activity"/>
    <property type="evidence" value="ECO:0007669"/>
    <property type="project" value="UniProtKB-KW"/>
</dbReference>
<dbReference type="Proteomes" id="UP001632038">
    <property type="component" value="Unassembled WGS sequence"/>
</dbReference>
<dbReference type="Gene3D" id="3.40.395.10">
    <property type="entry name" value="Adenoviral Proteinase, Chain A"/>
    <property type="match status" value="1"/>
</dbReference>
<name>A0ABD3BGH0_9LAMI</name>
<proteinExistence type="inferred from homology"/>
<dbReference type="EMBL" id="JAVIJP010000096">
    <property type="protein sequence ID" value="KAL3616151.1"/>
    <property type="molecule type" value="Genomic_DNA"/>
</dbReference>
<dbReference type="AlphaFoldDB" id="A0ABD3BGH0"/>
<comment type="similarity">
    <text evidence="1">Belongs to the peptidase C48 family.</text>
</comment>
<keyword evidence="6" id="KW-1185">Reference proteome</keyword>
<dbReference type="InterPro" id="IPR038765">
    <property type="entry name" value="Papain-like_cys_pep_sf"/>
</dbReference>
<evidence type="ECO:0000259" key="4">
    <source>
        <dbReference type="Pfam" id="PF02902"/>
    </source>
</evidence>
<evidence type="ECO:0000256" key="3">
    <source>
        <dbReference type="ARBA" id="ARBA00022801"/>
    </source>
</evidence>
<accession>A0ABD3BGH0</accession>
<gene>
    <name evidence="5" type="ORF">CASFOL_040008</name>
</gene>
<evidence type="ECO:0000256" key="1">
    <source>
        <dbReference type="ARBA" id="ARBA00005234"/>
    </source>
</evidence>
<evidence type="ECO:0000313" key="6">
    <source>
        <dbReference type="Proteomes" id="UP001632038"/>
    </source>
</evidence>
<feature type="domain" description="Ubiquitin-like protease family profile" evidence="4">
    <location>
        <begin position="26"/>
        <end position="160"/>
    </location>
</feature>
<sequence length="164" mass="19171">MEKLNPKNESVKILLNIVLGKAIEYTESWAPLVPITAVDKIYVVWYFPEHFYPLVTDLVKSEVWIIDSLSNSTSESKRVTRYEGTMSLRRILPAILQLSGFYDKHKDLKPVNREWDLRFADKEQCFFQTYGVSCGPFSYKMMEVLISRRALPNITQENMTCFLF</sequence>
<keyword evidence="3" id="KW-0378">Hydrolase</keyword>
<reference evidence="6" key="1">
    <citation type="journal article" date="2024" name="IScience">
        <title>Strigolactones Initiate the Formation of Haustorium-like Structures in Castilleja.</title>
        <authorList>
            <person name="Buerger M."/>
            <person name="Peterson D."/>
            <person name="Chory J."/>
        </authorList>
    </citation>
    <scope>NUCLEOTIDE SEQUENCE [LARGE SCALE GENOMIC DNA]</scope>
</reference>
<dbReference type="GO" id="GO:0006508">
    <property type="term" value="P:proteolysis"/>
    <property type="evidence" value="ECO:0007669"/>
    <property type="project" value="UniProtKB-KW"/>
</dbReference>
<protein>
    <recommendedName>
        <fullName evidence="4">Ubiquitin-like protease family profile domain-containing protein</fullName>
    </recommendedName>
</protein>
<organism evidence="5 6">
    <name type="scientific">Castilleja foliolosa</name>
    <dbReference type="NCBI Taxonomy" id="1961234"/>
    <lineage>
        <taxon>Eukaryota</taxon>
        <taxon>Viridiplantae</taxon>
        <taxon>Streptophyta</taxon>
        <taxon>Embryophyta</taxon>
        <taxon>Tracheophyta</taxon>
        <taxon>Spermatophyta</taxon>
        <taxon>Magnoliopsida</taxon>
        <taxon>eudicotyledons</taxon>
        <taxon>Gunneridae</taxon>
        <taxon>Pentapetalae</taxon>
        <taxon>asterids</taxon>
        <taxon>lamiids</taxon>
        <taxon>Lamiales</taxon>
        <taxon>Orobanchaceae</taxon>
        <taxon>Pedicularideae</taxon>
        <taxon>Castillejinae</taxon>
        <taxon>Castilleja</taxon>
    </lineage>
</organism>